<keyword evidence="1" id="KW-0479">Metal-binding</keyword>
<dbReference type="SUPFAM" id="SSF144232">
    <property type="entry name" value="HIT/MYND zinc finger-like"/>
    <property type="match status" value="1"/>
</dbReference>
<protein>
    <recommendedName>
        <fullName evidence="6">MYND-type domain-containing protein</fullName>
    </recommendedName>
</protein>
<dbReference type="Proteomes" id="UP001529510">
    <property type="component" value="Unassembled WGS sequence"/>
</dbReference>
<evidence type="ECO:0000256" key="2">
    <source>
        <dbReference type="ARBA" id="ARBA00022771"/>
    </source>
</evidence>
<evidence type="ECO:0000313" key="7">
    <source>
        <dbReference type="EMBL" id="KAL0191786.1"/>
    </source>
</evidence>
<organism evidence="7 8">
    <name type="scientific">Cirrhinus mrigala</name>
    <name type="common">Mrigala</name>
    <dbReference type="NCBI Taxonomy" id="683832"/>
    <lineage>
        <taxon>Eukaryota</taxon>
        <taxon>Metazoa</taxon>
        <taxon>Chordata</taxon>
        <taxon>Craniata</taxon>
        <taxon>Vertebrata</taxon>
        <taxon>Euteleostomi</taxon>
        <taxon>Actinopterygii</taxon>
        <taxon>Neopterygii</taxon>
        <taxon>Teleostei</taxon>
        <taxon>Ostariophysi</taxon>
        <taxon>Cypriniformes</taxon>
        <taxon>Cyprinidae</taxon>
        <taxon>Labeoninae</taxon>
        <taxon>Labeonini</taxon>
        <taxon>Cirrhinus</taxon>
    </lineage>
</organism>
<dbReference type="Pfam" id="PF01753">
    <property type="entry name" value="zf-MYND"/>
    <property type="match status" value="1"/>
</dbReference>
<proteinExistence type="predicted"/>
<evidence type="ECO:0000256" key="4">
    <source>
        <dbReference type="PROSITE-ProRule" id="PRU00134"/>
    </source>
</evidence>
<feature type="non-terminal residue" evidence="7">
    <location>
        <position position="1"/>
    </location>
</feature>
<keyword evidence="3" id="KW-0862">Zinc</keyword>
<name>A0ABD0QZV6_CIRMR</name>
<evidence type="ECO:0000259" key="6">
    <source>
        <dbReference type="PROSITE" id="PS50865"/>
    </source>
</evidence>
<dbReference type="AlphaFoldDB" id="A0ABD0QZV6"/>
<sequence length="86" mass="9670">CCWNCGRKASETCSGCNAARYCGSFCQHKDWERHHLICSPGLQTQPKSIAAPKPPAPPERPHRPPQRPPPRRTPADTETQRAEREP</sequence>
<dbReference type="Gene3D" id="6.10.140.2220">
    <property type="match status" value="1"/>
</dbReference>
<feature type="compositionally biased region" description="Basic and acidic residues" evidence="5">
    <location>
        <begin position="73"/>
        <end position="86"/>
    </location>
</feature>
<gene>
    <name evidence="7" type="ORF">M9458_014484</name>
</gene>
<feature type="non-terminal residue" evidence="7">
    <location>
        <position position="86"/>
    </location>
</feature>
<evidence type="ECO:0000256" key="3">
    <source>
        <dbReference type="ARBA" id="ARBA00022833"/>
    </source>
</evidence>
<dbReference type="PANTHER" id="PTHR10379">
    <property type="entry name" value="MTG8 ETO EIGHT TWENTY ONE PROTEIN"/>
    <property type="match status" value="1"/>
</dbReference>
<evidence type="ECO:0000256" key="5">
    <source>
        <dbReference type="SAM" id="MobiDB-lite"/>
    </source>
</evidence>
<dbReference type="EMBL" id="JAMKFB020000006">
    <property type="protein sequence ID" value="KAL0191786.1"/>
    <property type="molecule type" value="Genomic_DNA"/>
</dbReference>
<evidence type="ECO:0000313" key="8">
    <source>
        <dbReference type="Proteomes" id="UP001529510"/>
    </source>
</evidence>
<reference evidence="7 8" key="1">
    <citation type="submission" date="2024-05" db="EMBL/GenBank/DDBJ databases">
        <title>Genome sequencing and assembly of Indian major carp, Cirrhinus mrigala (Hamilton, 1822).</title>
        <authorList>
            <person name="Mohindra V."/>
            <person name="Chowdhury L.M."/>
            <person name="Lal K."/>
            <person name="Jena J.K."/>
        </authorList>
    </citation>
    <scope>NUCLEOTIDE SEQUENCE [LARGE SCALE GENOMIC DNA]</scope>
    <source>
        <strain evidence="7">CM1030</strain>
        <tissue evidence="7">Blood</tissue>
    </source>
</reference>
<dbReference type="InterPro" id="IPR002893">
    <property type="entry name" value="Znf_MYND"/>
</dbReference>
<accession>A0ABD0QZV6</accession>
<evidence type="ECO:0000256" key="1">
    <source>
        <dbReference type="ARBA" id="ARBA00022723"/>
    </source>
</evidence>
<dbReference type="InterPro" id="IPR013289">
    <property type="entry name" value="CBFA2T1/2/3"/>
</dbReference>
<dbReference type="PANTHER" id="PTHR10379:SF13">
    <property type="entry name" value="PROTEIN CBFA2T2"/>
    <property type="match status" value="1"/>
</dbReference>
<feature type="region of interest" description="Disordered" evidence="5">
    <location>
        <begin position="41"/>
        <end position="86"/>
    </location>
</feature>
<feature type="domain" description="MYND-type" evidence="6">
    <location>
        <begin position="2"/>
        <end position="38"/>
    </location>
</feature>
<dbReference type="PROSITE" id="PS50865">
    <property type="entry name" value="ZF_MYND_2"/>
    <property type="match status" value="1"/>
</dbReference>
<keyword evidence="2 4" id="KW-0863">Zinc-finger</keyword>
<comment type="caution">
    <text evidence="7">The sequence shown here is derived from an EMBL/GenBank/DDBJ whole genome shotgun (WGS) entry which is preliminary data.</text>
</comment>
<dbReference type="GO" id="GO:0008270">
    <property type="term" value="F:zinc ion binding"/>
    <property type="evidence" value="ECO:0007669"/>
    <property type="project" value="UniProtKB-KW"/>
</dbReference>
<keyword evidence="8" id="KW-1185">Reference proteome</keyword>